<feature type="domain" description="PDZ" evidence="2">
    <location>
        <begin position="10"/>
        <end position="79"/>
    </location>
</feature>
<proteinExistence type="predicted"/>
<dbReference type="Proteomes" id="UP000243217">
    <property type="component" value="Unassembled WGS sequence"/>
</dbReference>
<dbReference type="InterPro" id="IPR041489">
    <property type="entry name" value="PDZ_6"/>
</dbReference>
<protein>
    <recommendedName>
        <fullName evidence="2">PDZ domain-containing protein</fullName>
    </recommendedName>
</protein>
<dbReference type="SMART" id="SM00228">
    <property type="entry name" value="PDZ"/>
    <property type="match status" value="1"/>
</dbReference>
<gene>
    <name evidence="3" type="ORF">THRCLA_10199</name>
</gene>
<dbReference type="SUPFAM" id="SSF50156">
    <property type="entry name" value="PDZ domain-like"/>
    <property type="match status" value="1"/>
</dbReference>
<dbReference type="OrthoDB" id="2157866at2759"/>
<name>A0A1V9YSQ1_9STRA</name>
<dbReference type="Pfam" id="PF17820">
    <property type="entry name" value="PDZ_6"/>
    <property type="match status" value="1"/>
</dbReference>
<dbReference type="InterPro" id="IPR036034">
    <property type="entry name" value="PDZ_sf"/>
</dbReference>
<dbReference type="EMBL" id="JNBS01003091">
    <property type="protein sequence ID" value="OQR88630.1"/>
    <property type="molecule type" value="Genomic_DNA"/>
</dbReference>
<dbReference type="PROSITE" id="PS50106">
    <property type="entry name" value="PDZ"/>
    <property type="match status" value="1"/>
</dbReference>
<evidence type="ECO:0000259" key="2">
    <source>
        <dbReference type="PROSITE" id="PS50106"/>
    </source>
</evidence>
<accession>A0A1V9YSQ1</accession>
<feature type="coiled-coil region" evidence="1">
    <location>
        <begin position="115"/>
        <end position="243"/>
    </location>
</feature>
<keyword evidence="1" id="KW-0175">Coiled coil</keyword>
<sequence length="389" mass="43552">MPPSPLEGQRLDLLVIKENGILGFGVVPRPGGGGVQVSTLHPNSSADRAGLRINDCLVLFNNEDVASMHLNNVVERLKSVRPGEAITLGVYRPAHHPKPIINLPVAKKPRVQFTEAAMKKQIDTLTKVLAVAEAEKAKLNERNATLRKRTQDMIIQSDEKLLGIKKEFELKITQLTQEKEKLARNLAALLAQERIQNRTVLDMNGNNEIKGQLEFCKAQLNEMIEAERKRKDARRQSIALQNKLINKHVVQMEKQIIQAVKTALESISKDRKESKSNAYGINPLSLASTFSISLELCRPAAVQHLFGSNITFDVNGFPMVSSINMTWSNDRVQAVFGKQLKYEERAGVEIVATGPVEVNYDPSTELLEMKWKWSEQSLIRKIGRSIRLA</sequence>
<keyword evidence="4" id="KW-1185">Reference proteome</keyword>
<dbReference type="Gene3D" id="2.30.42.10">
    <property type="match status" value="1"/>
</dbReference>
<dbReference type="InterPro" id="IPR001478">
    <property type="entry name" value="PDZ"/>
</dbReference>
<evidence type="ECO:0000313" key="4">
    <source>
        <dbReference type="Proteomes" id="UP000243217"/>
    </source>
</evidence>
<reference evidence="3 4" key="1">
    <citation type="journal article" date="2014" name="Genome Biol. Evol.">
        <title>The secreted proteins of Achlya hypogyna and Thraustotheca clavata identify the ancestral oomycete secretome and reveal gene acquisitions by horizontal gene transfer.</title>
        <authorList>
            <person name="Misner I."/>
            <person name="Blouin N."/>
            <person name="Leonard G."/>
            <person name="Richards T.A."/>
            <person name="Lane C.E."/>
        </authorList>
    </citation>
    <scope>NUCLEOTIDE SEQUENCE [LARGE SCALE GENOMIC DNA]</scope>
    <source>
        <strain evidence="3 4">ATCC 34112</strain>
    </source>
</reference>
<comment type="caution">
    <text evidence="3">The sequence shown here is derived from an EMBL/GenBank/DDBJ whole genome shotgun (WGS) entry which is preliminary data.</text>
</comment>
<organism evidence="3 4">
    <name type="scientific">Thraustotheca clavata</name>
    <dbReference type="NCBI Taxonomy" id="74557"/>
    <lineage>
        <taxon>Eukaryota</taxon>
        <taxon>Sar</taxon>
        <taxon>Stramenopiles</taxon>
        <taxon>Oomycota</taxon>
        <taxon>Saprolegniomycetes</taxon>
        <taxon>Saprolegniales</taxon>
        <taxon>Achlyaceae</taxon>
        <taxon>Thraustotheca</taxon>
    </lineage>
</organism>
<dbReference type="AlphaFoldDB" id="A0A1V9YSQ1"/>
<evidence type="ECO:0000313" key="3">
    <source>
        <dbReference type="EMBL" id="OQR88630.1"/>
    </source>
</evidence>
<evidence type="ECO:0000256" key="1">
    <source>
        <dbReference type="SAM" id="Coils"/>
    </source>
</evidence>